<dbReference type="SUPFAM" id="SSF51126">
    <property type="entry name" value="Pectin lyase-like"/>
    <property type="match status" value="1"/>
</dbReference>
<evidence type="ECO:0000313" key="3">
    <source>
        <dbReference type="EMBL" id="KAA8713883.1"/>
    </source>
</evidence>
<organism evidence="3 4">
    <name type="scientific">Morganella psychrotolerans</name>
    <dbReference type="NCBI Taxonomy" id="368603"/>
    <lineage>
        <taxon>Bacteria</taxon>
        <taxon>Pseudomonadati</taxon>
        <taxon>Pseudomonadota</taxon>
        <taxon>Gammaproteobacteria</taxon>
        <taxon>Enterobacterales</taxon>
        <taxon>Morganellaceae</taxon>
        <taxon>Morganella</taxon>
    </lineage>
</organism>
<dbReference type="Proteomes" id="UP000322181">
    <property type="component" value="Unassembled WGS sequence"/>
</dbReference>
<dbReference type="InterPro" id="IPR005546">
    <property type="entry name" value="Autotransporte_beta"/>
</dbReference>
<evidence type="ECO:0000256" key="1">
    <source>
        <dbReference type="SAM" id="SignalP"/>
    </source>
</evidence>
<evidence type="ECO:0000313" key="4">
    <source>
        <dbReference type="Proteomes" id="UP000322181"/>
    </source>
</evidence>
<dbReference type="InterPro" id="IPR006315">
    <property type="entry name" value="OM_autotransptr_brl_dom"/>
</dbReference>
<protein>
    <submittedName>
        <fullName evidence="3">Autotransporter outer membrane beta-barrel domain-containing protein</fullName>
    </submittedName>
</protein>
<feature type="chain" id="PRO_5024313152" evidence="1">
    <location>
        <begin position="23"/>
        <end position="717"/>
    </location>
</feature>
<dbReference type="Pfam" id="PF03212">
    <property type="entry name" value="Pertactin"/>
    <property type="match status" value="1"/>
</dbReference>
<reference evidence="3 4" key="1">
    <citation type="submission" date="2019-09" db="EMBL/GenBank/DDBJ databases">
        <title>Draft genome sequence of various Type strains from the CCUG.</title>
        <authorList>
            <person name="Pineiro-Iglesias B."/>
            <person name="Tunovic T."/>
            <person name="Unosson C."/>
            <person name="Inganas E."/>
            <person name="Ohlen M."/>
            <person name="Cardew S."/>
            <person name="Jensie-Markopoulos S."/>
            <person name="Salva-Serra F."/>
            <person name="Jaen-Luchoro D."/>
            <person name="Karlsson R."/>
            <person name="Svensson-Stadler L."/>
            <person name="Chun J."/>
            <person name="Moore E."/>
        </authorList>
    </citation>
    <scope>NUCLEOTIDE SEQUENCE [LARGE SCALE GENOMIC DNA]</scope>
    <source>
        <strain evidence="3 4">CCUG 53682T</strain>
    </source>
</reference>
<dbReference type="GO" id="GO:0019867">
    <property type="term" value="C:outer membrane"/>
    <property type="evidence" value="ECO:0007669"/>
    <property type="project" value="InterPro"/>
</dbReference>
<dbReference type="InterPro" id="IPR012332">
    <property type="entry name" value="Autotransporter_pectin_lyase_C"/>
</dbReference>
<dbReference type="Gene3D" id="2.40.128.130">
    <property type="entry name" value="Autotransporter beta-domain"/>
    <property type="match status" value="1"/>
</dbReference>
<dbReference type="SUPFAM" id="SSF103515">
    <property type="entry name" value="Autotransporter"/>
    <property type="match status" value="1"/>
</dbReference>
<dbReference type="AlphaFoldDB" id="A0A5M9QZH6"/>
<accession>A0A5M9QZH6</accession>
<dbReference type="NCBIfam" id="TIGR01414">
    <property type="entry name" value="autotrans_barl"/>
    <property type="match status" value="1"/>
</dbReference>
<dbReference type="InterPro" id="IPR004899">
    <property type="entry name" value="Pertactin_central"/>
</dbReference>
<dbReference type="InterPro" id="IPR051551">
    <property type="entry name" value="Autotransporter_adhesion"/>
</dbReference>
<dbReference type="Pfam" id="PF03797">
    <property type="entry name" value="Autotransporter"/>
    <property type="match status" value="1"/>
</dbReference>
<evidence type="ECO:0000259" key="2">
    <source>
        <dbReference type="PROSITE" id="PS51208"/>
    </source>
</evidence>
<dbReference type="RefSeq" id="WP_067369632.1">
    <property type="nucleotide sequence ID" value="NZ_BAAAFS010000005.1"/>
</dbReference>
<sequence length="717" mass="78303">MMKRTVLATAICSGLTLNTASAAITYVYDKVIENDTVYDNQVGINPNQNPNAPIDNGAQDIRKGGKSVNSWVFDRGTVTVFNGGILDKAKVGAPRTADELNNTSRQNLYLPSSYDGQVDITDGGLVTDSQIMGKGNINVHEGGTANNTSVNQMGVLRFNVGGKSTGALNVGQQAFVIIDNDNFYDSDDNTLIEKMNLSGNLYIQDMSTERNNDLFGFEWEGRDVEVDAASDFQVANIDNLNLNNGSVSLKPKIDNKNVIFNQLVVKDLSGQGAFSFHSQIADDVSDKLVVTNNATGDFKVNVYDTGKDIVDPDETVELIEINKGDAEFKLAGNTGVVDLGLYKYRLIKGVKSNGKSTWYLATKADHIPYPDIDPDGETQAEPEIDKDDKYVQEIDTETGKDVSHDTGTPALRDSLSNSALAGLSMASVNRHILHSENLFGPSRRHITDTQSDKKYGMWMNYRYDKSKFSDNRGVAFKNSMNLVEIGYDKLNQARFGEIAFGLFTSTGKTKTTFDYVTGQGNTDSFAIGGYTHWQYQDWYVDGMLKGSHFKNSLHTQSSGGGAVNGSFKQNALTVSSETGKKLQITPEVSLTPYGRMSYSRFSQAKYPLSNGMDIHEFNSDSAVGEVGSRLTMDTHINDIKVKPFINVGVSREFVKNNKVALNNKVFSNGNESVTGKYQMGATVALTPDTMLSASLGYSHGDKMESPVSAYIGLKVSF</sequence>
<name>A0A5M9QZH6_9GAMM</name>
<dbReference type="Gene3D" id="2.160.20.20">
    <property type="match status" value="1"/>
</dbReference>
<proteinExistence type="predicted"/>
<dbReference type="OrthoDB" id="6477647at2"/>
<feature type="signal peptide" evidence="1">
    <location>
        <begin position="1"/>
        <end position="22"/>
    </location>
</feature>
<dbReference type="PANTHER" id="PTHR35037:SF7">
    <property type="entry name" value="AUTOTRANSPORTER"/>
    <property type="match status" value="1"/>
</dbReference>
<dbReference type="PANTHER" id="PTHR35037">
    <property type="entry name" value="C-TERMINAL REGION OF AIDA-LIKE PROTEIN"/>
    <property type="match status" value="1"/>
</dbReference>
<dbReference type="SMART" id="SM00869">
    <property type="entry name" value="Autotransporter"/>
    <property type="match status" value="1"/>
</dbReference>
<gene>
    <name evidence="3" type="ORF">F4V73_15105</name>
</gene>
<dbReference type="InterPro" id="IPR036709">
    <property type="entry name" value="Autotransporte_beta_dom_sf"/>
</dbReference>
<dbReference type="InterPro" id="IPR011050">
    <property type="entry name" value="Pectin_lyase_fold/virulence"/>
</dbReference>
<comment type="caution">
    <text evidence="3">The sequence shown here is derived from an EMBL/GenBank/DDBJ whole genome shotgun (WGS) entry which is preliminary data.</text>
</comment>
<dbReference type="PROSITE" id="PS51208">
    <property type="entry name" value="AUTOTRANSPORTER"/>
    <property type="match status" value="1"/>
</dbReference>
<keyword evidence="1" id="KW-0732">Signal</keyword>
<dbReference type="EMBL" id="VXKB01000005">
    <property type="protein sequence ID" value="KAA8713883.1"/>
    <property type="molecule type" value="Genomic_DNA"/>
</dbReference>
<feature type="domain" description="Autotransporter" evidence="2">
    <location>
        <begin position="450"/>
        <end position="717"/>
    </location>
</feature>